<keyword evidence="5" id="KW-0378">Hydrolase</keyword>
<dbReference type="SMART" id="SM00849">
    <property type="entry name" value="Lactamase_B"/>
    <property type="match status" value="1"/>
</dbReference>
<feature type="domain" description="Metallo-beta-lactamase" evidence="4">
    <location>
        <begin position="12"/>
        <end position="174"/>
    </location>
</feature>
<comment type="caution">
    <text evidence="5">The sequence shown here is derived from an EMBL/GenBank/DDBJ whole genome shotgun (WGS) entry which is preliminary data.</text>
</comment>
<gene>
    <name evidence="5" type="ORF">H7B90_00855</name>
</gene>
<evidence type="ECO:0000313" key="5">
    <source>
        <dbReference type="EMBL" id="MBB6689941.1"/>
    </source>
</evidence>
<evidence type="ECO:0000256" key="1">
    <source>
        <dbReference type="ARBA" id="ARBA00034221"/>
    </source>
</evidence>
<dbReference type="InterPro" id="IPR036866">
    <property type="entry name" value="RibonucZ/Hydroxyglut_hydro"/>
</dbReference>
<dbReference type="PANTHER" id="PTHR47619:SF1">
    <property type="entry name" value="EXODEOXYRIBONUCLEASE WALJ"/>
    <property type="match status" value="1"/>
</dbReference>
<evidence type="ECO:0000256" key="2">
    <source>
        <dbReference type="ARBA" id="ARBA00034301"/>
    </source>
</evidence>
<comment type="catalytic activity">
    <reaction evidence="3">
        <text>3',5'-cyclic UMP + H2O = UMP + H(+)</text>
        <dbReference type="Rhea" id="RHEA:70575"/>
        <dbReference type="ChEBI" id="CHEBI:15377"/>
        <dbReference type="ChEBI" id="CHEBI:15378"/>
        <dbReference type="ChEBI" id="CHEBI:57865"/>
        <dbReference type="ChEBI" id="CHEBI:184387"/>
    </reaction>
    <physiologicalReaction direction="left-to-right" evidence="3">
        <dbReference type="Rhea" id="RHEA:70576"/>
    </physiologicalReaction>
</comment>
<dbReference type="Proteomes" id="UP000553776">
    <property type="component" value="Unassembled WGS sequence"/>
</dbReference>
<dbReference type="EMBL" id="JACJVR010000002">
    <property type="protein sequence ID" value="MBB6689941.1"/>
    <property type="molecule type" value="Genomic_DNA"/>
</dbReference>
<dbReference type="SUPFAM" id="SSF56281">
    <property type="entry name" value="Metallo-hydrolase/oxidoreductase"/>
    <property type="match status" value="1"/>
</dbReference>
<evidence type="ECO:0000259" key="4">
    <source>
        <dbReference type="SMART" id="SM00849"/>
    </source>
</evidence>
<dbReference type="AlphaFoldDB" id="A0A841TVC3"/>
<proteinExistence type="predicted"/>
<dbReference type="RefSeq" id="WP_185133963.1">
    <property type="nucleotide sequence ID" value="NZ_JACJVR010000002.1"/>
</dbReference>
<evidence type="ECO:0000313" key="6">
    <source>
        <dbReference type="Proteomes" id="UP000553776"/>
    </source>
</evidence>
<accession>A0A841TVC3</accession>
<dbReference type="InterPro" id="IPR001279">
    <property type="entry name" value="Metallo-B-lactamas"/>
</dbReference>
<keyword evidence="6" id="KW-1185">Reference proteome</keyword>
<dbReference type="GO" id="GO:0016787">
    <property type="term" value="F:hydrolase activity"/>
    <property type="evidence" value="ECO:0007669"/>
    <property type="project" value="UniProtKB-KW"/>
</dbReference>
<dbReference type="InterPro" id="IPR052533">
    <property type="entry name" value="WalJ/YycJ-like"/>
</dbReference>
<dbReference type="Pfam" id="PF12706">
    <property type="entry name" value="Lactamase_B_2"/>
    <property type="match status" value="1"/>
</dbReference>
<protein>
    <submittedName>
        <fullName evidence="5">MBL fold metallo-hydrolase</fullName>
    </submittedName>
</protein>
<name>A0A841TVC3_9BACL</name>
<organism evidence="5 6">
    <name type="scientific">Cohnella xylanilytica</name>
    <dbReference type="NCBI Taxonomy" id="557555"/>
    <lineage>
        <taxon>Bacteria</taxon>
        <taxon>Bacillati</taxon>
        <taxon>Bacillota</taxon>
        <taxon>Bacilli</taxon>
        <taxon>Bacillales</taxon>
        <taxon>Paenibacillaceae</taxon>
        <taxon>Cohnella</taxon>
    </lineage>
</organism>
<evidence type="ECO:0000256" key="3">
    <source>
        <dbReference type="ARBA" id="ARBA00048505"/>
    </source>
</evidence>
<sequence length="235" mass="26522">MIEIRSFGSSSAGNCYHISDGRTELLLEAGLRFTDIRKALEFRVSRLAGCLISHNHGDHSRAAIDLMKAGVTVYASQGTFDAMKIGGHRARVIRSKETFEVGTWTVMPFDVEHDVDEPLGFLLANQDSDKLAFLTDTYYCRYTFSGLTHLMVECNYSLRILDENIAAGRVYPAMRSRLLRSHFSLENVKDFLRANDITRLQEIHLLHLSDSNSDEALFKREIQSITGKPVYVAGR</sequence>
<reference evidence="5 6" key="1">
    <citation type="submission" date="2020-08" db="EMBL/GenBank/DDBJ databases">
        <title>Cohnella phylogeny.</title>
        <authorList>
            <person name="Dunlap C."/>
        </authorList>
    </citation>
    <scope>NUCLEOTIDE SEQUENCE [LARGE SCALE GENOMIC DNA]</scope>
    <source>
        <strain evidence="5 6">DSM 25239</strain>
    </source>
</reference>
<comment type="catalytic activity">
    <reaction evidence="1">
        <text>3',5'-cyclic CMP + H2O = CMP + H(+)</text>
        <dbReference type="Rhea" id="RHEA:72675"/>
        <dbReference type="ChEBI" id="CHEBI:15377"/>
        <dbReference type="ChEBI" id="CHEBI:15378"/>
        <dbReference type="ChEBI" id="CHEBI:58003"/>
        <dbReference type="ChEBI" id="CHEBI:60377"/>
    </reaction>
    <physiologicalReaction direction="left-to-right" evidence="1">
        <dbReference type="Rhea" id="RHEA:72676"/>
    </physiologicalReaction>
</comment>
<comment type="function">
    <text evidence="2">Counteracts the endogenous Pycsar antiviral defense system. Phosphodiesterase that enables metal-dependent hydrolysis of host cyclic nucleotide Pycsar defense signals such as cCMP and cUMP.</text>
</comment>
<dbReference type="PANTHER" id="PTHR47619">
    <property type="entry name" value="METALLO-HYDROLASE YYCJ-RELATED"/>
    <property type="match status" value="1"/>
</dbReference>
<dbReference type="Gene3D" id="3.60.15.10">
    <property type="entry name" value="Ribonuclease Z/Hydroxyacylglutathione hydrolase-like"/>
    <property type="match status" value="1"/>
</dbReference>